<dbReference type="Pfam" id="PF08652">
    <property type="entry name" value="RAI1"/>
    <property type="match status" value="1"/>
</dbReference>
<comment type="similarity">
    <text evidence="1 2">Belongs to the DXO/Dom3Z family.</text>
</comment>
<proteinExistence type="inferred from homology"/>
<dbReference type="InterPro" id="IPR013961">
    <property type="entry name" value="RAI1"/>
</dbReference>
<evidence type="ECO:0000256" key="2">
    <source>
        <dbReference type="RuleBase" id="RU367113"/>
    </source>
</evidence>
<evidence type="ECO:0000256" key="1">
    <source>
        <dbReference type="ARBA" id="ARBA00006562"/>
    </source>
</evidence>
<keyword evidence="2" id="KW-0479">Metal-binding</keyword>
<dbReference type="OrthoDB" id="5853397at2759"/>
<keyword evidence="5" id="KW-1185">Reference proteome</keyword>
<feature type="domain" description="RAI1-like" evidence="3">
    <location>
        <begin position="20"/>
        <end position="344"/>
    </location>
</feature>
<organism evidence="4 5">
    <name type="scientific">Lepeophtheirus salmonis</name>
    <name type="common">Salmon louse</name>
    <name type="synonym">Caligus salmonis</name>
    <dbReference type="NCBI Taxonomy" id="72036"/>
    <lineage>
        <taxon>Eukaryota</taxon>
        <taxon>Metazoa</taxon>
        <taxon>Ecdysozoa</taxon>
        <taxon>Arthropoda</taxon>
        <taxon>Crustacea</taxon>
        <taxon>Multicrustacea</taxon>
        <taxon>Hexanauplia</taxon>
        <taxon>Copepoda</taxon>
        <taxon>Siphonostomatoida</taxon>
        <taxon>Caligidae</taxon>
        <taxon>Lepeophtheirus</taxon>
    </lineage>
</organism>
<accession>A0A7R8CU85</accession>
<evidence type="ECO:0000313" key="4">
    <source>
        <dbReference type="EMBL" id="CAF2934406.1"/>
    </source>
</evidence>
<dbReference type="GO" id="GO:0004518">
    <property type="term" value="F:nuclease activity"/>
    <property type="evidence" value="ECO:0007669"/>
    <property type="project" value="UniProtKB-KW"/>
</dbReference>
<keyword evidence="2" id="KW-0547">Nucleotide-binding</keyword>
<dbReference type="PANTHER" id="PTHR12395:SF9">
    <property type="entry name" value="DECAPPING AND EXORIBONUCLEASE PROTEIN"/>
    <property type="match status" value="1"/>
</dbReference>
<name>A0A7R8CU85_LEPSM</name>
<dbReference type="InterPro" id="IPR039039">
    <property type="entry name" value="RAI1-like_fam"/>
</dbReference>
<dbReference type="GO" id="GO:0046872">
    <property type="term" value="F:metal ion binding"/>
    <property type="evidence" value="ECO:0007669"/>
    <property type="project" value="UniProtKB-KW"/>
</dbReference>
<dbReference type="AlphaFoldDB" id="A0A7R8CU85"/>
<reference evidence="4" key="1">
    <citation type="submission" date="2021-02" db="EMBL/GenBank/DDBJ databases">
        <authorList>
            <person name="Bekaert M."/>
        </authorList>
    </citation>
    <scope>NUCLEOTIDE SEQUENCE</scope>
    <source>
        <strain evidence="4">IoA-00</strain>
    </source>
</reference>
<dbReference type="EMBL" id="HG994584">
    <property type="protein sequence ID" value="CAF2934406.1"/>
    <property type="molecule type" value="Genomic_DNA"/>
</dbReference>
<gene>
    <name evidence="4" type="ORF">LSAA_9656</name>
</gene>
<dbReference type="GO" id="GO:0005634">
    <property type="term" value="C:nucleus"/>
    <property type="evidence" value="ECO:0007669"/>
    <property type="project" value="UniProtKB-SubCell"/>
</dbReference>
<dbReference type="Proteomes" id="UP000675881">
    <property type="component" value="Chromosome 5"/>
</dbReference>
<comment type="function">
    <text evidence="2">Decapping enzyme for NAD-capped RNAs: specifically hydrolyzes the nicotinamide adenine dinucleotide (NAD) cap from a subset of RNAs by removing the entire NAD moiety from the 5'-end of an NAD-capped RNA.</text>
</comment>
<dbReference type="GO" id="GO:0003723">
    <property type="term" value="F:RNA binding"/>
    <property type="evidence" value="ECO:0007669"/>
    <property type="project" value="UniProtKB-KW"/>
</dbReference>
<dbReference type="EC" id="3.6.1.-" evidence="2"/>
<keyword evidence="2" id="KW-0378">Hydrolase</keyword>
<evidence type="ECO:0000259" key="3">
    <source>
        <dbReference type="Pfam" id="PF08652"/>
    </source>
</evidence>
<dbReference type="GO" id="GO:0110155">
    <property type="term" value="P:NAD-cap decapping"/>
    <property type="evidence" value="ECO:0007669"/>
    <property type="project" value="TreeGrafter"/>
</dbReference>
<evidence type="ECO:0000313" key="5">
    <source>
        <dbReference type="Proteomes" id="UP000675881"/>
    </source>
</evidence>
<keyword evidence="2" id="KW-0694">RNA-binding</keyword>
<dbReference type="GO" id="GO:0034353">
    <property type="term" value="F:mRNA 5'-diphosphatase activity"/>
    <property type="evidence" value="ECO:0007669"/>
    <property type="project" value="TreeGrafter"/>
</dbReference>
<dbReference type="GO" id="GO:0000956">
    <property type="term" value="P:nuclear-transcribed mRNA catabolic process"/>
    <property type="evidence" value="ECO:0007669"/>
    <property type="project" value="TreeGrafter"/>
</dbReference>
<comment type="cofactor">
    <cofactor evidence="2">
        <name>a divalent metal cation</name>
        <dbReference type="ChEBI" id="CHEBI:60240"/>
    </cofactor>
</comment>
<dbReference type="GO" id="GO:0000166">
    <property type="term" value="F:nucleotide binding"/>
    <property type="evidence" value="ECO:0007669"/>
    <property type="project" value="UniProtKB-KW"/>
</dbReference>
<dbReference type="GO" id="GO:0005829">
    <property type="term" value="C:cytosol"/>
    <property type="evidence" value="ECO:0007669"/>
    <property type="project" value="TreeGrafter"/>
</dbReference>
<comment type="subcellular location">
    <subcellularLocation>
        <location evidence="2">Nucleus</location>
    </subcellularLocation>
</comment>
<sequence length="346" mass="41347">MENPNIEISLNESPCSTICEPYLLGSFALNEKREWFEDAKPFLKVYDSSYWKEYPLRETPIDLRQYQSLWKGDDYFEEGNVPLLRWIHSHPQVLPADFVLSRGILAKMMRTPYEKYEPWYFSVVKHRNTFYFKQNETDYERRKETTIRNFYSKYFHWGNQFDYHLTKRITPDINNVLNVCQEYCGVYRRKVNDLCLLYNAEIDGVMMNHENNDPHRPEDFVEFKLTLAIQNERHFEKVAQRKFIRWWAQSFLVGIPRIVCGFRDYDGLVHEIKEYLTEEIPSSRGVTWKSSVCCNFLKDILSSLKNRSDLSSDVVYCISWTPPGMTINIKETEDSLESILPLWYTN</sequence>
<keyword evidence="2" id="KW-0540">Nuclease</keyword>
<dbReference type="PANTHER" id="PTHR12395">
    <property type="entry name" value="DOM-3 RELATED"/>
    <property type="match status" value="1"/>
</dbReference>
<keyword evidence="2" id="KW-0539">Nucleus</keyword>
<protein>
    <recommendedName>
        <fullName evidence="2">Decapping nuclease</fullName>
        <ecNumber evidence="2">3.6.1.-</ecNumber>
    </recommendedName>
</protein>